<gene>
    <name evidence="2" type="ORF">UFOPK1413_00731</name>
    <name evidence="3" type="ORF">UFOPK1767_00460</name>
    <name evidence="4" type="ORF">UFOPK3339_00067</name>
</gene>
<evidence type="ECO:0000313" key="4">
    <source>
        <dbReference type="EMBL" id="CAB4855590.1"/>
    </source>
</evidence>
<evidence type="ECO:0000313" key="2">
    <source>
        <dbReference type="EMBL" id="CAB4540994.1"/>
    </source>
</evidence>
<proteinExistence type="predicted"/>
<accession>A0A6J6BQI9</accession>
<dbReference type="EMBL" id="CAEZTZ010000043">
    <property type="protein sequence ID" value="CAB4583140.1"/>
    <property type="molecule type" value="Genomic_DNA"/>
</dbReference>
<feature type="compositionally biased region" description="Low complexity" evidence="1">
    <location>
        <begin position="32"/>
        <end position="48"/>
    </location>
</feature>
<name>A0A6J6BQI9_9ZZZZ</name>
<evidence type="ECO:0000313" key="3">
    <source>
        <dbReference type="EMBL" id="CAB4583140.1"/>
    </source>
</evidence>
<dbReference type="EMBL" id="CAEZSG010000109">
    <property type="protein sequence ID" value="CAB4540994.1"/>
    <property type="molecule type" value="Genomic_DNA"/>
</dbReference>
<reference evidence="2" key="1">
    <citation type="submission" date="2020-05" db="EMBL/GenBank/DDBJ databases">
        <authorList>
            <person name="Chiriac C."/>
            <person name="Salcher M."/>
            <person name="Ghai R."/>
            <person name="Kavagutti S V."/>
        </authorList>
    </citation>
    <scope>NUCLEOTIDE SEQUENCE</scope>
</reference>
<dbReference type="AlphaFoldDB" id="A0A6J6BQI9"/>
<evidence type="ECO:0000256" key="1">
    <source>
        <dbReference type="SAM" id="MobiDB-lite"/>
    </source>
</evidence>
<dbReference type="EMBL" id="CAFBLF010000005">
    <property type="protein sequence ID" value="CAB4855590.1"/>
    <property type="molecule type" value="Genomic_DNA"/>
</dbReference>
<feature type="region of interest" description="Disordered" evidence="1">
    <location>
        <begin position="31"/>
        <end position="53"/>
    </location>
</feature>
<sequence length="213" mass="21913">MQLTSQFRIVRAIAPIAIVMLALTGCGPNVDPTAGPNPTGTTQPTGEPTDPPVQTEFFSMPADCTGILPATDVAAFAADGVILLAGPGGKYGNELITEPTPEMSAGGISCYFGVDNEDLTLLRVNVLVSAVPLDDTSRAKVIDDLAAQGLARAMDERGDVTFGILGVSEGQTTANYNVIASDSWISVLSSDGGEAAFLAIVSLANAVHIANYN</sequence>
<organism evidence="2">
    <name type="scientific">freshwater metagenome</name>
    <dbReference type="NCBI Taxonomy" id="449393"/>
    <lineage>
        <taxon>unclassified sequences</taxon>
        <taxon>metagenomes</taxon>
        <taxon>ecological metagenomes</taxon>
    </lineage>
</organism>
<protein>
    <submittedName>
        <fullName evidence="2">Unannotated protein</fullName>
    </submittedName>
</protein>